<keyword evidence="3" id="KW-0732">Signal</keyword>
<evidence type="ECO:0000256" key="1">
    <source>
        <dbReference type="PROSITE-ProRule" id="PRU00497"/>
    </source>
</evidence>
<sequence length="142" mass="15872">MQRTVICFVVISLISSLIQAQNSRPYVNPSILQDSRNLPQTDGTFGFLYRTEDGIAHAAVGNPSGQVQGRFTYTDPTGLKVNYNYNTGSVAGRREQSQPSATNNQRVAQPQQEEFADYEEYSAPKQQNYARSRPRQSSYADV</sequence>
<dbReference type="PROSITE" id="PS51155">
    <property type="entry name" value="CHIT_BIND_RR_2"/>
    <property type="match status" value="1"/>
</dbReference>
<comment type="caution">
    <text evidence="4">The sequence shown here is derived from an EMBL/GenBank/DDBJ whole genome shotgun (WGS) entry which is preliminary data.</text>
</comment>
<evidence type="ECO:0000256" key="3">
    <source>
        <dbReference type="SAM" id="SignalP"/>
    </source>
</evidence>
<keyword evidence="1" id="KW-0193">Cuticle</keyword>
<feature type="signal peptide" evidence="3">
    <location>
        <begin position="1"/>
        <end position="20"/>
    </location>
</feature>
<proteinExistence type="predicted"/>
<organism evidence="4 5">
    <name type="scientific">Aquatica leii</name>
    <dbReference type="NCBI Taxonomy" id="1421715"/>
    <lineage>
        <taxon>Eukaryota</taxon>
        <taxon>Metazoa</taxon>
        <taxon>Ecdysozoa</taxon>
        <taxon>Arthropoda</taxon>
        <taxon>Hexapoda</taxon>
        <taxon>Insecta</taxon>
        <taxon>Pterygota</taxon>
        <taxon>Neoptera</taxon>
        <taxon>Endopterygota</taxon>
        <taxon>Coleoptera</taxon>
        <taxon>Polyphaga</taxon>
        <taxon>Elateriformia</taxon>
        <taxon>Elateroidea</taxon>
        <taxon>Lampyridae</taxon>
        <taxon>Luciolinae</taxon>
        <taxon>Aquatica</taxon>
    </lineage>
</organism>
<gene>
    <name evidence="4" type="ORF">RN001_004987</name>
</gene>
<reference evidence="5" key="1">
    <citation type="submission" date="2023-01" db="EMBL/GenBank/DDBJ databases">
        <title>Key to firefly adult light organ development and bioluminescence: homeobox transcription factors regulate luciferase expression and transportation to peroxisome.</title>
        <authorList>
            <person name="Fu X."/>
        </authorList>
    </citation>
    <scope>NUCLEOTIDE SEQUENCE [LARGE SCALE GENOMIC DNA]</scope>
</reference>
<dbReference type="Proteomes" id="UP001353858">
    <property type="component" value="Unassembled WGS sequence"/>
</dbReference>
<dbReference type="Pfam" id="PF00379">
    <property type="entry name" value="Chitin_bind_4"/>
    <property type="match status" value="1"/>
</dbReference>
<evidence type="ECO:0000313" key="4">
    <source>
        <dbReference type="EMBL" id="KAK4881668.1"/>
    </source>
</evidence>
<evidence type="ECO:0000256" key="2">
    <source>
        <dbReference type="SAM" id="MobiDB-lite"/>
    </source>
</evidence>
<dbReference type="EMBL" id="JARPUR010000002">
    <property type="protein sequence ID" value="KAK4881668.1"/>
    <property type="molecule type" value="Genomic_DNA"/>
</dbReference>
<feature type="region of interest" description="Disordered" evidence="2">
    <location>
        <begin position="90"/>
        <end position="142"/>
    </location>
</feature>
<name>A0AAN7SPQ5_9COLE</name>
<feature type="compositionally biased region" description="Polar residues" evidence="2">
    <location>
        <begin position="97"/>
        <end position="112"/>
    </location>
</feature>
<feature type="compositionally biased region" description="Polar residues" evidence="2">
    <location>
        <begin position="124"/>
        <end position="142"/>
    </location>
</feature>
<dbReference type="AlphaFoldDB" id="A0AAN7SPQ5"/>
<dbReference type="InterPro" id="IPR000618">
    <property type="entry name" value="Insect_cuticle"/>
</dbReference>
<evidence type="ECO:0000313" key="5">
    <source>
        <dbReference type="Proteomes" id="UP001353858"/>
    </source>
</evidence>
<dbReference type="GO" id="GO:0042302">
    <property type="term" value="F:structural constituent of cuticle"/>
    <property type="evidence" value="ECO:0007669"/>
    <property type="project" value="UniProtKB-UniRule"/>
</dbReference>
<protein>
    <submittedName>
        <fullName evidence="4">Uncharacterized protein</fullName>
    </submittedName>
</protein>
<keyword evidence="5" id="KW-1185">Reference proteome</keyword>
<feature type="chain" id="PRO_5043022816" evidence="3">
    <location>
        <begin position="21"/>
        <end position="142"/>
    </location>
</feature>
<accession>A0AAN7SPQ5</accession>